<evidence type="ECO:0000313" key="1">
    <source>
        <dbReference type="EMBL" id="MBA6154142.1"/>
    </source>
</evidence>
<accession>A0A7W2M7N8</accession>
<proteinExistence type="predicted"/>
<sequence length="189" mass="21106">MKNLLVSSIIFICVMGCSSSKEFTEQDSQDYQQLQELVASKSFEIISTSAMPRASAAFSKVANSNILGPGSNASHIDITSNSNRLVVKGDSIRGNLPFFGEQNFGGGYGGNHTGIEFDDIPEDYKVKYNDQKHTAEIRFKISDKYRGNENYDMMITLYPNNRSTIRVQSTNRSSIQYNGKVTRLEEAME</sequence>
<gene>
    <name evidence="1" type="ORF">H3Z82_15560</name>
</gene>
<dbReference type="RefSeq" id="WP_182206423.1">
    <property type="nucleotide sequence ID" value="NZ_JACGLT010000015.1"/>
</dbReference>
<dbReference type="InterPro" id="IPR025347">
    <property type="entry name" value="DUF4251"/>
</dbReference>
<reference evidence="1 2" key="1">
    <citation type="submission" date="2020-07" db="EMBL/GenBank/DDBJ databases">
        <title>Bacterium isolated from marine sediment.</title>
        <authorList>
            <person name="Shang D."/>
        </authorList>
    </citation>
    <scope>NUCLEOTIDE SEQUENCE [LARGE SCALE GENOMIC DNA]</scope>
    <source>
        <strain evidence="1 2">F6074</strain>
    </source>
</reference>
<dbReference type="AlphaFoldDB" id="A0A7W2M7N8"/>
<name>A0A7W2M7N8_9FLAO</name>
<protein>
    <submittedName>
        <fullName evidence="1">DUF4251 domain-containing protein</fullName>
    </submittedName>
</protein>
<evidence type="ECO:0000313" key="2">
    <source>
        <dbReference type="Proteomes" id="UP000541857"/>
    </source>
</evidence>
<organism evidence="1 2">
    <name type="scientific">Gelidibacter maritimus</name>
    <dbReference type="NCBI Taxonomy" id="2761487"/>
    <lineage>
        <taxon>Bacteria</taxon>
        <taxon>Pseudomonadati</taxon>
        <taxon>Bacteroidota</taxon>
        <taxon>Flavobacteriia</taxon>
        <taxon>Flavobacteriales</taxon>
        <taxon>Flavobacteriaceae</taxon>
        <taxon>Gelidibacter</taxon>
    </lineage>
</organism>
<dbReference type="Proteomes" id="UP000541857">
    <property type="component" value="Unassembled WGS sequence"/>
</dbReference>
<dbReference type="Gene3D" id="2.40.128.410">
    <property type="match status" value="1"/>
</dbReference>
<keyword evidence="2" id="KW-1185">Reference proteome</keyword>
<comment type="caution">
    <text evidence="1">The sequence shown here is derived from an EMBL/GenBank/DDBJ whole genome shotgun (WGS) entry which is preliminary data.</text>
</comment>
<dbReference type="EMBL" id="JACGLT010000015">
    <property type="protein sequence ID" value="MBA6154142.1"/>
    <property type="molecule type" value="Genomic_DNA"/>
</dbReference>
<dbReference type="Pfam" id="PF14059">
    <property type="entry name" value="DUF4251"/>
    <property type="match status" value="1"/>
</dbReference>